<sequence>MDRAIVYAGAIPMDTDMLRVGRYVKDGLGRLAEMLFGVGAMAASGLDCSVSSTGLSVTIGAGSILAPGVMDAADIGGAGGGLPADPTAIAVQYVNDAPQVVSMPAAGVTCTIYALCAESDVDETVLPFFNVDDPDRTLAGLGNNGAGLPTRRQGGMQFVAATAPPAAPAGGTVVPLYTLTILANARSLAGVVPVPGKVFWPTIPELATLTTLRAATAPMALMDVGGTLNVPAWASRVELRAIGGGGGGSTSNAATPTGGSFSGSGGGSGGDAWGVYDVSAATPGGLDVTVGAGGAALATGGTTLVSYGGQTLLQAAGGAPGSFFSSQGSAGGGGGAASGGTIWNLSGGWGGDGQSGESTFAGYGADGPWGGGGRCGADAGMPATKYGAGGGGAYAVSATGAVSPGGAGYRGCVLYRFLP</sequence>
<evidence type="ECO:0000313" key="3">
    <source>
        <dbReference type="EMBL" id="AQS87900.1"/>
    </source>
</evidence>
<feature type="region of interest" description="Disordered" evidence="1">
    <location>
        <begin position="246"/>
        <end position="266"/>
    </location>
</feature>
<proteinExistence type="predicted"/>
<dbReference type="AlphaFoldDB" id="A0A1U9KQA0"/>
<evidence type="ECO:0000256" key="1">
    <source>
        <dbReference type="SAM" id="MobiDB-lite"/>
    </source>
</evidence>
<gene>
    <name evidence="3" type="ORF">A0U93_08055</name>
</gene>
<organism evidence="3 4">
    <name type="scientific">Neoasaia chiangmaiensis</name>
    <dbReference type="NCBI Taxonomy" id="320497"/>
    <lineage>
        <taxon>Bacteria</taxon>
        <taxon>Pseudomonadati</taxon>
        <taxon>Pseudomonadota</taxon>
        <taxon>Alphaproteobacteria</taxon>
        <taxon>Acetobacterales</taxon>
        <taxon>Acetobacteraceae</taxon>
        <taxon>Neoasaia</taxon>
    </lineage>
</organism>
<protein>
    <recommendedName>
        <fullName evidence="2">Glycine-rich domain-containing protein</fullName>
    </recommendedName>
</protein>
<evidence type="ECO:0000313" key="4">
    <source>
        <dbReference type="Proteomes" id="UP000188604"/>
    </source>
</evidence>
<dbReference type="KEGG" id="nch:A0U93_08055"/>
<feature type="domain" description="Glycine-rich" evidence="2">
    <location>
        <begin position="227"/>
        <end position="417"/>
    </location>
</feature>
<accession>A0A1U9KQA0</accession>
<dbReference type="Proteomes" id="UP000188604">
    <property type="component" value="Chromosome"/>
</dbReference>
<dbReference type="Pfam" id="PF21722">
    <property type="entry name" value="Gly_rich_2"/>
    <property type="match status" value="1"/>
</dbReference>
<dbReference type="RefSeq" id="WP_077806910.1">
    <property type="nucleotide sequence ID" value="NZ_BJXS01000007.1"/>
</dbReference>
<dbReference type="InterPro" id="IPR049304">
    <property type="entry name" value="Gly_rich_dom"/>
</dbReference>
<name>A0A1U9KQA0_9PROT</name>
<feature type="compositionally biased region" description="Low complexity" evidence="1">
    <location>
        <begin position="250"/>
        <end position="259"/>
    </location>
</feature>
<dbReference type="EMBL" id="CP014691">
    <property type="protein sequence ID" value="AQS87900.1"/>
    <property type="molecule type" value="Genomic_DNA"/>
</dbReference>
<keyword evidence="4" id="KW-1185">Reference proteome</keyword>
<dbReference type="OrthoDB" id="7284492at2"/>
<reference evidence="3 4" key="1">
    <citation type="submission" date="2016-03" db="EMBL/GenBank/DDBJ databases">
        <title>Acetic acid bacteria sequencing.</title>
        <authorList>
            <person name="Brandt J."/>
            <person name="Jakob F."/>
            <person name="Vogel R.F."/>
        </authorList>
    </citation>
    <scope>NUCLEOTIDE SEQUENCE [LARGE SCALE GENOMIC DNA]</scope>
    <source>
        <strain evidence="3 4">NBRC 101099</strain>
    </source>
</reference>
<dbReference type="STRING" id="320497.A0U93_08055"/>
<evidence type="ECO:0000259" key="2">
    <source>
        <dbReference type="Pfam" id="PF21722"/>
    </source>
</evidence>